<feature type="domain" description="Pacifastin" evidence="11">
    <location>
        <begin position="405"/>
        <end position="438"/>
    </location>
</feature>
<feature type="disulfide bond" evidence="9">
    <location>
        <begin position="456"/>
        <end position="471"/>
    </location>
</feature>
<feature type="disulfide bond" evidence="9">
    <location>
        <begin position="229"/>
        <end position="244"/>
    </location>
</feature>
<comment type="similarity">
    <text evidence="8 9">Belongs to the protease inhibitor I19 family.</text>
</comment>
<keyword evidence="6 9" id="KW-1015">Disulfide bond</keyword>
<dbReference type="Proteomes" id="UP000283509">
    <property type="component" value="Unassembled WGS sequence"/>
</dbReference>
<dbReference type="PROSITE" id="PS00280">
    <property type="entry name" value="BPTI_KUNITZ_1"/>
    <property type="match status" value="1"/>
</dbReference>
<feature type="domain" description="Pacifastin" evidence="11">
    <location>
        <begin position="186"/>
        <end position="219"/>
    </location>
</feature>
<evidence type="ECO:0000313" key="13">
    <source>
        <dbReference type="Proteomes" id="UP000283509"/>
    </source>
</evidence>
<feature type="domain" description="BPTI/Kunitz inhibitor" evidence="10">
    <location>
        <begin position="564"/>
        <end position="614"/>
    </location>
</feature>
<protein>
    <submittedName>
        <fullName evidence="12">Pacifastin light chain</fullName>
    </submittedName>
</protein>
<feature type="domain" description="Pacifastin" evidence="11">
    <location>
        <begin position="365"/>
        <end position="398"/>
    </location>
</feature>
<feature type="domain" description="Pacifastin" evidence="11">
    <location>
        <begin position="276"/>
        <end position="309"/>
    </location>
</feature>
<dbReference type="Gene3D" id="4.10.410.10">
    <property type="entry name" value="Pancreatic trypsin inhibitor Kunitz domain"/>
    <property type="match status" value="2"/>
</dbReference>
<evidence type="ECO:0000256" key="7">
    <source>
        <dbReference type="ARBA" id="ARBA00023180"/>
    </source>
</evidence>
<feature type="domain" description="Pacifastin" evidence="11">
    <location>
        <begin position="100"/>
        <end position="135"/>
    </location>
</feature>
<feature type="site" description="Reactive bond" evidence="9">
    <location>
        <begin position="343"/>
        <end position="344"/>
    </location>
</feature>
<evidence type="ECO:0000256" key="3">
    <source>
        <dbReference type="ARBA" id="ARBA00022690"/>
    </source>
</evidence>
<dbReference type="EMBL" id="QCYY01002540">
    <property type="protein sequence ID" value="ROT69644.1"/>
    <property type="molecule type" value="Genomic_DNA"/>
</dbReference>
<dbReference type="SMART" id="SM00131">
    <property type="entry name" value="KU"/>
    <property type="match status" value="2"/>
</dbReference>
<dbReference type="Pfam" id="PF00014">
    <property type="entry name" value="Kunitz_BPTI"/>
    <property type="match status" value="2"/>
</dbReference>
<feature type="domain" description="Pacifastin" evidence="11">
    <location>
        <begin position="226"/>
        <end position="259"/>
    </location>
</feature>
<evidence type="ECO:0000313" key="12">
    <source>
        <dbReference type="EMBL" id="ROT69644.1"/>
    </source>
</evidence>
<dbReference type="InterPro" id="IPR020901">
    <property type="entry name" value="Prtase_inh_Kunz-CS"/>
</dbReference>
<keyword evidence="13" id="KW-1185">Reference proteome</keyword>
<reference evidence="12 13" key="2">
    <citation type="submission" date="2019-01" db="EMBL/GenBank/DDBJ databases">
        <title>The decoding of complex shrimp genome reveals the adaptation for benthos swimmer, frequently molting mechanism and breeding impact on genome.</title>
        <authorList>
            <person name="Sun Y."/>
            <person name="Gao Y."/>
            <person name="Yu Y."/>
        </authorList>
    </citation>
    <scope>NUCLEOTIDE SEQUENCE [LARGE SCALE GENOMIC DNA]</scope>
    <source>
        <tissue evidence="12">Muscle</tissue>
    </source>
</reference>
<dbReference type="SMART" id="SM00215">
    <property type="entry name" value="VWC_out"/>
    <property type="match status" value="5"/>
</dbReference>
<dbReference type="InterPro" id="IPR036880">
    <property type="entry name" value="Kunitz_BPTI_sf"/>
</dbReference>
<dbReference type="AlphaFoldDB" id="A0A423SZH0"/>
<feature type="disulfide bond" evidence="9">
    <location>
        <begin position="408"/>
        <end position="423"/>
    </location>
</feature>
<evidence type="ECO:0000256" key="1">
    <source>
        <dbReference type="ARBA" id="ARBA00004613"/>
    </source>
</evidence>
<evidence type="ECO:0000259" key="10">
    <source>
        <dbReference type="PROSITE" id="PS50279"/>
    </source>
</evidence>
<dbReference type="SMART" id="SM00214">
    <property type="entry name" value="VWC"/>
    <property type="match status" value="2"/>
</dbReference>
<dbReference type="Pfam" id="PF05375">
    <property type="entry name" value="Pacifastin_I"/>
    <property type="match status" value="11"/>
</dbReference>
<keyword evidence="4" id="KW-0677">Repeat</keyword>
<feature type="disulfide bond" evidence="9">
    <location>
        <begin position="62"/>
        <end position="77"/>
    </location>
</feature>
<feature type="domain" description="Pacifastin" evidence="11">
    <location>
        <begin position="17"/>
        <end position="52"/>
    </location>
</feature>
<dbReference type="CDD" id="cd00109">
    <property type="entry name" value="Kunitz-type"/>
    <property type="match status" value="2"/>
</dbReference>
<dbReference type="PANTHER" id="PTHR46676">
    <property type="entry name" value="PROTEIN AMBP"/>
    <property type="match status" value="1"/>
</dbReference>
<dbReference type="OrthoDB" id="365605at2759"/>
<feature type="domain" description="BPTI/Kunitz inhibitor" evidence="10">
    <location>
        <begin position="492"/>
        <end position="545"/>
    </location>
</feature>
<reference evidence="12 13" key="1">
    <citation type="submission" date="2018-04" db="EMBL/GenBank/DDBJ databases">
        <authorList>
            <person name="Zhang X."/>
            <person name="Yuan J."/>
            <person name="Li F."/>
            <person name="Xiang J."/>
        </authorList>
    </citation>
    <scope>NUCLEOTIDE SEQUENCE [LARGE SCALE GENOMIC DNA]</scope>
    <source>
        <tissue evidence="12">Muscle</tissue>
    </source>
</reference>
<feature type="disulfide bond" evidence="9">
    <location>
        <begin position="103"/>
        <end position="118"/>
    </location>
</feature>
<dbReference type="PANTHER" id="PTHR46676:SF1">
    <property type="entry name" value="PROTEIN AMBP"/>
    <property type="match status" value="1"/>
</dbReference>
<evidence type="ECO:0000256" key="8">
    <source>
        <dbReference type="ARBA" id="ARBA00029459"/>
    </source>
</evidence>
<dbReference type="SUPFAM" id="SSF57362">
    <property type="entry name" value="BPTI-like"/>
    <property type="match status" value="2"/>
</dbReference>
<dbReference type="PROSITE" id="PS51446">
    <property type="entry name" value="PACIFASTIN"/>
    <property type="match status" value="11"/>
</dbReference>
<dbReference type="GO" id="GO:0004867">
    <property type="term" value="F:serine-type endopeptidase inhibitor activity"/>
    <property type="evidence" value="ECO:0007669"/>
    <property type="project" value="UniProtKB-UniRule"/>
</dbReference>
<feature type="disulfide bond" evidence="9">
    <location>
        <begin position="368"/>
        <end position="383"/>
    </location>
</feature>
<dbReference type="FunFam" id="4.10.410.10:FF:000020">
    <property type="entry name" value="Collagen, type VI, alpha 3"/>
    <property type="match status" value="1"/>
</dbReference>
<evidence type="ECO:0000259" key="11">
    <source>
        <dbReference type="PROSITE" id="PS51446"/>
    </source>
</evidence>
<feature type="domain" description="Pacifastin" evidence="11">
    <location>
        <begin position="316"/>
        <end position="349"/>
    </location>
</feature>
<feature type="domain" description="Pacifastin" evidence="11">
    <location>
        <begin position="141"/>
        <end position="175"/>
    </location>
</feature>
<comment type="subcellular location">
    <subcellularLocation>
        <location evidence="1">Secreted</location>
    </subcellularLocation>
</comment>
<dbReference type="InterPro" id="IPR002223">
    <property type="entry name" value="Kunitz_BPTI"/>
</dbReference>
<feature type="disulfide bond" evidence="9">
    <location>
        <begin position="319"/>
        <end position="334"/>
    </location>
</feature>
<dbReference type="InterPro" id="IPR036201">
    <property type="entry name" value="Pacifastin_dom_sf"/>
</dbReference>
<dbReference type="PROSITE" id="PS50279">
    <property type="entry name" value="BPTI_KUNITZ_2"/>
    <property type="match status" value="2"/>
</dbReference>
<dbReference type="InterPro" id="IPR001007">
    <property type="entry name" value="VWF_dom"/>
</dbReference>
<dbReference type="GO" id="GO:0005576">
    <property type="term" value="C:extracellular region"/>
    <property type="evidence" value="ECO:0007669"/>
    <property type="project" value="UniProtKB-SubCell"/>
</dbReference>
<evidence type="ECO:0000256" key="9">
    <source>
        <dbReference type="PROSITE-ProRule" id="PRU00776"/>
    </source>
</evidence>
<evidence type="ECO:0000256" key="2">
    <source>
        <dbReference type="ARBA" id="ARBA00022525"/>
    </source>
</evidence>
<feature type="site" description="Reactive bond" evidence="9">
    <location>
        <begin position="86"/>
        <end position="87"/>
    </location>
</feature>
<keyword evidence="7" id="KW-0325">Glycoprotein</keyword>
<feature type="disulfide bond" evidence="9">
    <location>
        <begin position="20"/>
        <end position="35"/>
    </location>
</feature>
<comment type="caution">
    <text evidence="9">Lacks conserved residue(s) required for the propagation of feature annotation.</text>
</comment>
<feature type="non-terminal residue" evidence="12">
    <location>
        <position position="1"/>
    </location>
</feature>
<accession>A0A423SZH0</accession>
<feature type="domain" description="Pacifastin" evidence="11">
    <location>
        <begin position="59"/>
        <end position="92"/>
    </location>
</feature>
<dbReference type="PRINTS" id="PR00759">
    <property type="entry name" value="BASICPTASE"/>
</dbReference>
<evidence type="ECO:0000256" key="4">
    <source>
        <dbReference type="ARBA" id="ARBA00022737"/>
    </source>
</evidence>
<keyword evidence="2" id="KW-0964">Secreted</keyword>
<feature type="disulfide bond" evidence="9">
    <location>
        <begin position="189"/>
        <end position="204"/>
    </location>
</feature>
<proteinExistence type="inferred from homology"/>
<gene>
    <name evidence="12" type="ORF">C7M84_012148</name>
</gene>
<feature type="domain" description="Pacifastin" evidence="11">
    <location>
        <begin position="453"/>
        <end position="486"/>
    </location>
</feature>
<evidence type="ECO:0000256" key="5">
    <source>
        <dbReference type="ARBA" id="ARBA00022900"/>
    </source>
</evidence>
<comment type="caution">
    <text evidence="12">The sequence shown here is derived from an EMBL/GenBank/DDBJ whole genome shotgun (WGS) entry which is preliminary data.</text>
</comment>
<dbReference type="InterPro" id="IPR008037">
    <property type="entry name" value="Pacifastin_dom"/>
</dbReference>
<keyword evidence="5 9" id="KW-0722">Serine protease inhibitor</keyword>
<organism evidence="12 13">
    <name type="scientific">Penaeus vannamei</name>
    <name type="common">Whiteleg shrimp</name>
    <name type="synonym">Litopenaeus vannamei</name>
    <dbReference type="NCBI Taxonomy" id="6689"/>
    <lineage>
        <taxon>Eukaryota</taxon>
        <taxon>Metazoa</taxon>
        <taxon>Ecdysozoa</taxon>
        <taxon>Arthropoda</taxon>
        <taxon>Crustacea</taxon>
        <taxon>Multicrustacea</taxon>
        <taxon>Malacostraca</taxon>
        <taxon>Eumalacostraca</taxon>
        <taxon>Eucarida</taxon>
        <taxon>Decapoda</taxon>
        <taxon>Dendrobranchiata</taxon>
        <taxon>Penaeoidea</taxon>
        <taxon>Penaeidae</taxon>
        <taxon>Penaeus</taxon>
    </lineage>
</organism>
<dbReference type="SUPFAM" id="SSF57283">
    <property type="entry name" value="PMP inhibitors"/>
    <property type="match status" value="7"/>
</dbReference>
<feature type="site" description="Reactive bond" evidence="9">
    <location>
        <begin position="129"/>
        <end position="130"/>
    </location>
</feature>
<name>A0A423SZH0_PENVA</name>
<keyword evidence="3 9" id="KW-0646">Protease inhibitor</keyword>
<sequence length="1241" mass="135719">DHQPLTRVDGEDDIPPGGICKPGSAWKPDCNWCTCTQDGMSASCNLRACLPDYVQDPREKVCENGSKWKLDCNTCVCVDERARCTRKACDVSRTTELPPDAVCKPGSFWKEECNTCRCSSTGRAVACTVKACIGTTENADEPKCTDGSKWKRDDCNWCDCVEGKIRCTQRVCGHPTPQIRQFEEKEEMCTEGSRWRVSCNWCSCMNGTGGCTKKGCPPDFEERTDAPECEGTSRWKKDCNWCNCHNGRGICTTRACISTPAVHSQPTVEVTVTQEEPECTEGSRWLQSCNSCRCIEGKAACSKRRCIPDFEPSPDEPVCHGNSSWRVDCNWCNCANGKAICTYKACGVQRPQAPPVAVTVTREEGATCTEGSHWRLDCNWCRCIKGQGACTKRGCSADEAPGPDDPVCEGTSSWKRDCNWCNCEDGKAVCTEMACDLEGRSFGSVGVQENPTPKPCINGTTWSADCNKCSCVNGVGRCTRRFCRHPPVNPICNLPSVYPDVDRCRGFESLWTFDSYEGRCVAIVYGGCGGTENLFETKAACEAKCTRAAQGSLRSAAGSQEDKCQLKLESGPCFGLFYRYGYNSANGRCEQFIFGGCGGNANNFETAQECQEQCGGGVPVSDSSCDRTKCPWKRWAHYLVKNCIPQYEDGACCPTSFSCPPSDSVIPDPTKCYYRGNFYENGEEVPVEDVCSASCRCHAETAPQIHCANIECPSLFRPPRPGCRLLFSPDQCCSTDEECRDPAAPPDLETRAVGCSWGNKTYQIGDKMYFDDFQCQSCVCTPEFTSPTGPGCSKIDCGFEFRYTSRLADGCVPIFFEDKCCSIDWLCPGDSRITPTDAVQQQQRVSPQKKDDQCHLGELTISHGSKLNINNCRIDCRCTTPPELTCVQYRSCELAAEVTQPKDCPEVNCPPACQTITDVATGCPVCSCTKYTFSCEKKECPSGCRTDFDSKTGCLTCKCQCPKHPVPCPMDCAVRHVMDETTGCEVCECDPNNPGNPFVPLGRSNCPTYPLGRLPCPQDCAVRTVVDERGCEKCECDPNHPGNPFGPPQRSDCPTDYTGRAPCPMDCAIRYVTDPETGCEKCECDPANPGHPFGPPLGSNCPRGPSGKPPCPMDCAIRYVTDPETGCEICECDPANPGHPFGPHIPPPRMNCPVGPSGEPPCPMDCAIQYVTDPETGCVRCECDPNRPGHPFGPQIICPRDHTGKPPCPMDCAIRIVKDEQTGCDRCECDPNNPGNPFGPY</sequence>
<evidence type="ECO:0000256" key="6">
    <source>
        <dbReference type="ARBA" id="ARBA00023157"/>
    </source>
</evidence>
<dbReference type="InterPro" id="IPR029856">
    <property type="entry name" value="AMBP"/>
</dbReference>
<feature type="site" description="Reactive bond" evidence="9">
    <location>
        <begin position="213"/>
        <end position="214"/>
    </location>
</feature>
<feature type="disulfide bond" evidence="9">
    <location>
        <begin position="279"/>
        <end position="294"/>
    </location>
</feature>